<dbReference type="Pfam" id="PF08880">
    <property type="entry name" value="QLQ"/>
    <property type="match status" value="1"/>
</dbReference>
<dbReference type="Pfam" id="PF07529">
    <property type="entry name" value="HSA"/>
    <property type="match status" value="1"/>
</dbReference>
<dbReference type="FunFam" id="3.40.50.10810:FF:000008">
    <property type="entry name" value="Chromatin structure-remodeling complex subunit snf21"/>
    <property type="match status" value="1"/>
</dbReference>
<comment type="subcellular location">
    <subcellularLocation>
        <location evidence="1">Nucleus</location>
    </subcellularLocation>
</comment>
<keyword evidence="3" id="KW-0805">Transcription regulation</keyword>
<evidence type="ECO:0000256" key="5">
    <source>
        <dbReference type="ARBA" id="ARBA00023159"/>
    </source>
</evidence>
<dbReference type="SUPFAM" id="SSF47370">
    <property type="entry name" value="Bromodomain"/>
    <property type="match status" value="1"/>
</dbReference>
<dbReference type="PANTHER" id="PTHR10799">
    <property type="entry name" value="SNF2/RAD54 HELICASE FAMILY"/>
    <property type="match status" value="1"/>
</dbReference>
<feature type="compositionally biased region" description="Acidic residues" evidence="9">
    <location>
        <begin position="392"/>
        <end position="402"/>
    </location>
</feature>
<feature type="region of interest" description="Disordered" evidence="9">
    <location>
        <begin position="1"/>
        <end position="30"/>
    </location>
</feature>
<dbReference type="PROSITE" id="PS51194">
    <property type="entry name" value="HELICASE_CTER"/>
    <property type="match status" value="1"/>
</dbReference>
<dbReference type="InterPro" id="IPR014001">
    <property type="entry name" value="Helicase_ATP-bd"/>
</dbReference>
<dbReference type="SMART" id="SM00951">
    <property type="entry name" value="QLQ"/>
    <property type="match status" value="1"/>
</dbReference>
<feature type="domain" description="QLQ" evidence="14">
    <location>
        <begin position="27"/>
        <end position="62"/>
    </location>
</feature>
<dbReference type="SMART" id="SM00487">
    <property type="entry name" value="DEXDc"/>
    <property type="match status" value="1"/>
</dbReference>
<feature type="compositionally biased region" description="Low complexity" evidence="9">
    <location>
        <begin position="13"/>
        <end position="30"/>
    </location>
</feature>
<dbReference type="Gene3D" id="1.20.5.170">
    <property type="match status" value="1"/>
</dbReference>
<dbReference type="PROSITE" id="PS50014">
    <property type="entry name" value="BROMODOMAIN_2"/>
    <property type="match status" value="1"/>
</dbReference>
<protein>
    <submittedName>
        <fullName evidence="16">Uncharacterized protein</fullName>
    </submittedName>
</protein>
<dbReference type="Proteomes" id="UP000887561">
    <property type="component" value="Unplaced"/>
</dbReference>
<dbReference type="InterPro" id="IPR037259">
    <property type="entry name" value="BRK_sf"/>
</dbReference>
<evidence type="ECO:0000256" key="7">
    <source>
        <dbReference type="ARBA" id="ARBA00023242"/>
    </source>
</evidence>
<dbReference type="SMART" id="SM01314">
    <property type="entry name" value="SnAC"/>
    <property type="match status" value="1"/>
</dbReference>
<feature type="compositionally biased region" description="Basic and acidic residues" evidence="9">
    <location>
        <begin position="1110"/>
        <end position="1123"/>
    </location>
</feature>
<dbReference type="SUPFAM" id="SSF160481">
    <property type="entry name" value="BRK domain-like"/>
    <property type="match status" value="1"/>
</dbReference>
<dbReference type="Gene3D" id="3.40.50.300">
    <property type="entry name" value="P-loop containing nucleotide triphosphate hydrolases"/>
    <property type="match status" value="1"/>
</dbReference>
<keyword evidence="15" id="KW-1185">Reference proteome</keyword>
<dbReference type="InterPro" id="IPR018359">
    <property type="entry name" value="Bromodomain_CS"/>
</dbReference>
<dbReference type="SMART" id="SM00573">
    <property type="entry name" value="HSA"/>
    <property type="match status" value="1"/>
</dbReference>
<dbReference type="InterPro" id="IPR001487">
    <property type="entry name" value="Bromodomain"/>
</dbReference>
<keyword evidence="2" id="KW-0378">Hydrolase</keyword>
<dbReference type="Pfam" id="PF00271">
    <property type="entry name" value="Helicase_C"/>
    <property type="match status" value="1"/>
</dbReference>
<feature type="compositionally biased region" description="Basic and acidic residues" evidence="9">
    <location>
        <begin position="263"/>
        <end position="273"/>
    </location>
</feature>
<evidence type="ECO:0000313" key="15">
    <source>
        <dbReference type="Proteomes" id="UP000887561"/>
    </source>
</evidence>
<feature type="domain" description="Helicase ATP-binding" evidence="11">
    <location>
        <begin position="488"/>
        <end position="653"/>
    </location>
</feature>
<dbReference type="PROSITE" id="PS51666">
    <property type="entry name" value="QLQ"/>
    <property type="match status" value="1"/>
</dbReference>
<dbReference type="CDD" id="cd18793">
    <property type="entry name" value="SF2_C_SNF"/>
    <property type="match status" value="1"/>
</dbReference>
<dbReference type="Gene3D" id="1.20.920.10">
    <property type="entry name" value="Bromodomain-like"/>
    <property type="match status" value="1"/>
</dbReference>
<evidence type="ECO:0000256" key="2">
    <source>
        <dbReference type="ARBA" id="ARBA00022801"/>
    </source>
</evidence>
<dbReference type="Pfam" id="PF00439">
    <property type="entry name" value="Bromodomain"/>
    <property type="match status" value="1"/>
</dbReference>
<organism evidence="15 16">
    <name type="scientific">Meloidogyne javanica</name>
    <name type="common">Root-knot nematode worm</name>
    <dbReference type="NCBI Taxonomy" id="6303"/>
    <lineage>
        <taxon>Eukaryota</taxon>
        <taxon>Metazoa</taxon>
        <taxon>Ecdysozoa</taxon>
        <taxon>Nematoda</taxon>
        <taxon>Chromadorea</taxon>
        <taxon>Rhabditida</taxon>
        <taxon>Tylenchina</taxon>
        <taxon>Tylenchomorpha</taxon>
        <taxon>Tylenchoidea</taxon>
        <taxon>Meloidogynidae</taxon>
        <taxon>Meloidogyninae</taxon>
        <taxon>Meloidogyne</taxon>
        <taxon>Meloidogyne incognita group</taxon>
    </lineage>
</organism>
<dbReference type="InterPro" id="IPR029295">
    <property type="entry name" value="SnAC"/>
</dbReference>
<dbReference type="GO" id="GO:0005524">
    <property type="term" value="F:ATP binding"/>
    <property type="evidence" value="ECO:0007669"/>
    <property type="project" value="InterPro"/>
</dbReference>
<evidence type="ECO:0000259" key="13">
    <source>
        <dbReference type="PROSITE" id="PS51204"/>
    </source>
</evidence>
<feature type="domain" description="Helicase C-terminal" evidence="12">
    <location>
        <begin position="804"/>
        <end position="989"/>
    </location>
</feature>
<evidence type="ECO:0000256" key="9">
    <source>
        <dbReference type="SAM" id="MobiDB-lite"/>
    </source>
</evidence>
<dbReference type="InterPro" id="IPR014012">
    <property type="entry name" value="HSA_dom"/>
</dbReference>
<dbReference type="SUPFAM" id="SSF52540">
    <property type="entry name" value="P-loop containing nucleoside triphosphate hydrolases"/>
    <property type="match status" value="2"/>
</dbReference>
<feature type="region of interest" description="Disordered" evidence="9">
    <location>
        <begin position="1088"/>
        <end position="1173"/>
    </location>
</feature>
<feature type="region of interest" description="Disordered" evidence="9">
    <location>
        <begin position="1029"/>
        <end position="1071"/>
    </location>
</feature>
<feature type="region of interest" description="Disordered" evidence="9">
    <location>
        <begin position="248"/>
        <end position="273"/>
    </location>
</feature>
<dbReference type="InterPro" id="IPR027417">
    <property type="entry name" value="P-loop_NTPase"/>
</dbReference>
<evidence type="ECO:0000259" key="12">
    <source>
        <dbReference type="PROSITE" id="PS51194"/>
    </source>
</evidence>
<dbReference type="PROSITE" id="PS51204">
    <property type="entry name" value="HSA"/>
    <property type="match status" value="1"/>
</dbReference>
<evidence type="ECO:0000256" key="4">
    <source>
        <dbReference type="ARBA" id="ARBA00023117"/>
    </source>
</evidence>
<accession>A0A915M3X8</accession>
<keyword evidence="4 8" id="KW-0103">Bromodomain</keyword>
<feature type="compositionally biased region" description="Polar residues" evidence="9">
    <location>
        <begin position="1"/>
        <end position="12"/>
    </location>
</feature>
<evidence type="ECO:0000259" key="10">
    <source>
        <dbReference type="PROSITE" id="PS50014"/>
    </source>
</evidence>
<name>A0A915M3X8_MELJA</name>
<dbReference type="Gene3D" id="3.40.50.10810">
    <property type="entry name" value="Tandem AAA-ATPase domain"/>
    <property type="match status" value="1"/>
</dbReference>
<dbReference type="InterPro" id="IPR036427">
    <property type="entry name" value="Bromodomain-like_sf"/>
</dbReference>
<keyword evidence="5" id="KW-0010">Activator</keyword>
<feature type="region of interest" description="Disordered" evidence="9">
    <location>
        <begin position="316"/>
        <end position="351"/>
    </location>
</feature>
<dbReference type="InterPro" id="IPR049730">
    <property type="entry name" value="SNF2/RAD54-like_C"/>
</dbReference>
<dbReference type="CDD" id="cd17996">
    <property type="entry name" value="DEXHc_SMARCA2_SMARCA4"/>
    <property type="match status" value="1"/>
</dbReference>
<evidence type="ECO:0000256" key="1">
    <source>
        <dbReference type="ARBA" id="ARBA00004123"/>
    </source>
</evidence>
<dbReference type="PROSITE" id="PS51192">
    <property type="entry name" value="HELICASE_ATP_BIND_1"/>
    <property type="match status" value="1"/>
</dbReference>
<evidence type="ECO:0000259" key="14">
    <source>
        <dbReference type="PROSITE" id="PS51666"/>
    </source>
</evidence>
<evidence type="ECO:0000256" key="8">
    <source>
        <dbReference type="PROSITE-ProRule" id="PRU00035"/>
    </source>
</evidence>
<dbReference type="SMART" id="SM00490">
    <property type="entry name" value="HELICc"/>
    <property type="match status" value="1"/>
</dbReference>
<dbReference type="GO" id="GO:0006355">
    <property type="term" value="P:regulation of DNA-templated transcription"/>
    <property type="evidence" value="ECO:0007669"/>
    <property type="project" value="InterPro"/>
</dbReference>
<feature type="compositionally biased region" description="Basic and acidic residues" evidence="9">
    <location>
        <begin position="1036"/>
        <end position="1055"/>
    </location>
</feature>
<dbReference type="FunFam" id="3.40.50.300:FF:003020">
    <property type="entry name" value="SNF2-related domain-containing protein"/>
    <property type="match status" value="1"/>
</dbReference>
<dbReference type="WBParaSite" id="scaffold2917_cov268.g5659">
    <property type="protein sequence ID" value="scaffold2917_cov268.g5659"/>
    <property type="gene ID" value="scaffold2917_cov268.g5659"/>
</dbReference>
<evidence type="ECO:0000256" key="3">
    <source>
        <dbReference type="ARBA" id="ARBA00023015"/>
    </source>
</evidence>
<keyword evidence="6" id="KW-0804">Transcription</keyword>
<dbReference type="Pfam" id="PF07533">
    <property type="entry name" value="BRK"/>
    <property type="match status" value="1"/>
</dbReference>
<dbReference type="GO" id="GO:0005634">
    <property type="term" value="C:nucleus"/>
    <property type="evidence" value="ECO:0007669"/>
    <property type="project" value="UniProtKB-SubCell"/>
</dbReference>
<reference evidence="16" key="1">
    <citation type="submission" date="2022-11" db="UniProtKB">
        <authorList>
            <consortium name="WormBaseParasite"/>
        </authorList>
    </citation>
    <scope>IDENTIFICATION</scope>
</reference>
<dbReference type="SMART" id="SM00297">
    <property type="entry name" value="BROMO"/>
    <property type="match status" value="1"/>
</dbReference>
<dbReference type="InterPro" id="IPR014978">
    <property type="entry name" value="Gln-Leu-Gln_QLQ"/>
</dbReference>
<dbReference type="InterPro" id="IPR000330">
    <property type="entry name" value="SNF2_N"/>
</dbReference>
<feature type="region of interest" description="Disordered" evidence="9">
    <location>
        <begin position="389"/>
        <end position="421"/>
    </location>
</feature>
<dbReference type="InterPro" id="IPR001650">
    <property type="entry name" value="Helicase_C-like"/>
</dbReference>
<feature type="domain" description="HSA" evidence="13">
    <location>
        <begin position="213"/>
        <end position="285"/>
    </location>
</feature>
<dbReference type="GO" id="GO:0016787">
    <property type="term" value="F:hydrolase activity"/>
    <property type="evidence" value="ECO:0007669"/>
    <property type="project" value="UniProtKB-KW"/>
</dbReference>
<dbReference type="GO" id="GO:0042393">
    <property type="term" value="F:histone binding"/>
    <property type="evidence" value="ECO:0007669"/>
    <property type="project" value="InterPro"/>
</dbReference>
<dbReference type="InterPro" id="IPR006576">
    <property type="entry name" value="BRK_domain"/>
</dbReference>
<keyword evidence="7" id="KW-0539">Nucleus</keyword>
<dbReference type="Pfam" id="PF00176">
    <property type="entry name" value="SNF2-rel_dom"/>
    <property type="match status" value="1"/>
</dbReference>
<feature type="compositionally biased region" description="Acidic residues" evidence="9">
    <location>
        <begin position="1088"/>
        <end position="1097"/>
    </location>
</feature>
<sequence length="1378" mass="160889">MESSVNEHVTGTSEMSESLQQQIQSSKISPEQMRQLNAQIAAYKMLARNEPLPRQLLNQANDRKNDSNALPLPYEYPYELPNGEKLPYDLSKILAIHQQRTTNRTTTLPLPQGIDPEIIWRERENRIQNRIALRIKELTELTMDMPPHLRMNAEIELRALRLVNLQTQVRSEVLSYLKRDTYLETALNPYAYRRTKRHTLREARVTEKLEKQQKVEQERRRRQKHSELLQAIVQVSKEFKDFHRNAQAKTTKVRKHMQNWHANSEKERKKDELRNEKMRMQKLMEEDDVGYRQLLDEKKDKRLTDEYVENLTGLVKQHQVTEKKRKRDERSEAKKALKQQQSNNESDELPLIIRNGATGEILRGDAIPKPDEVEEWLASHPGYELISRDIASDSEDEGEEAVETTKNEQKEDDCEGLDDEQRSRRILEKARNEEDEYDSKNQRQQMESYYATAHRIKEKIVKQHSTLGASDPNLQLKPYQIKGLEWLVSLYNNNLSGILADEMGLGKTIQTVALITYLMEVKKVNGPYLIIVPLSTISNWKIELDKWSPHVVKIIYKGDKDQRKRLEPIVRKGAFNVLLTTYDYVLKERSLLGKIRWKYMIIDEGHRMKNHNCKLTLTLNAYFSVQHRLLLTGTPLQNKLPELWALLNFLLPNIFKSCGTFEQCDTKFFNRFNAPFASTGEKLELNQEETMIIIRRLHKVLRPFLLRRLKKEVESQLPEKTEYVIKCDMSALQRVVYKHLQKGLLIDSKHVQGGRALMNTVIHLRKLCNHPFLFHSVEDECQSFWKVKEVSGKDLYRVSGKFELLDRILPKLKATGHRVLIFCQMTQLMNIMEDYFKYRYWKYLRLDGSTKHEDRGNLLKEFNTPGSEYFLFMLSTRAGGLGLNLQSADTVILFDSDWNPHQDMQAQDRAHRIGQTREVRVLRLITANSVEEKILAAARFKLNVDEKVIQAGKFDQRSTGAERQKILEEIIQAENDDNDEDEVPDDEVINQMIARSEQEFDTFQQMDIDRRRAEAMECRRKPRLIEENEIPTSIIEQHRRFTENEDKEKEGKEKQTQTLEFSETGRRKRKDDLLTDKEWLSQIGERWEDTEDDEDISELIPGKKKKGAGRKKDGTPESGEPAKRGRKRKKAMDEESGAGSGDDSNAGTPGPGRRGVAAKRAKGAKMPPSNPKFTEKLITCLDTLINYKDSRGRELSGPFIQLPSRREYPDYYEQIEHPMDLNRIRRKINDDKYTLLEQMTSDVNLLCDNAQRFNIEGSDIHEDSKLLNIVWHRFLGEENEISGNNVDDNHQNNLEPFSNIDNPNQFNEKNENFVTEKMGENNGKEDEQKHLLGEEDRLFARIANWFKQNAAEILTEGKNFFKKGKKSENVNEETNENN</sequence>
<dbReference type="InterPro" id="IPR038718">
    <property type="entry name" value="SNF2-like_sf"/>
</dbReference>
<feature type="domain" description="Bromo" evidence="10">
    <location>
        <begin position="1191"/>
        <end position="1261"/>
    </location>
</feature>
<proteinExistence type="predicted"/>
<evidence type="ECO:0000259" key="11">
    <source>
        <dbReference type="PROSITE" id="PS51192"/>
    </source>
</evidence>
<evidence type="ECO:0000313" key="16">
    <source>
        <dbReference type="WBParaSite" id="scaffold2917_cov268.g5659"/>
    </source>
</evidence>
<dbReference type="PROSITE" id="PS00633">
    <property type="entry name" value="BROMODOMAIN_1"/>
    <property type="match status" value="1"/>
</dbReference>
<dbReference type="PRINTS" id="PR00503">
    <property type="entry name" value="BROMODOMAIN"/>
</dbReference>
<evidence type="ECO:0000256" key="6">
    <source>
        <dbReference type="ARBA" id="ARBA00023163"/>
    </source>
</evidence>